<dbReference type="InterPro" id="IPR001754">
    <property type="entry name" value="OMPdeCOase_dom"/>
</dbReference>
<evidence type="ECO:0000256" key="4">
    <source>
        <dbReference type="ARBA" id="ARBA00022975"/>
    </source>
</evidence>
<name>A0ABV8K476_9BACL</name>
<dbReference type="Proteomes" id="UP001595715">
    <property type="component" value="Unassembled WGS sequence"/>
</dbReference>
<dbReference type="RefSeq" id="WP_377719457.1">
    <property type="nucleotide sequence ID" value="NZ_JBHSAM010000026.1"/>
</dbReference>
<evidence type="ECO:0000256" key="5">
    <source>
        <dbReference type="ARBA" id="ARBA00023239"/>
    </source>
</evidence>
<keyword evidence="3 7" id="KW-0210">Decarboxylase</keyword>
<reference evidence="10" key="1">
    <citation type="journal article" date="2019" name="Int. J. Syst. Evol. Microbiol.">
        <title>The Global Catalogue of Microorganisms (GCM) 10K type strain sequencing project: providing services to taxonomists for standard genome sequencing and annotation.</title>
        <authorList>
            <consortium name="The Broad Institute Genomics Platform"/>
            <consortium name="The Broad Institute Genome Sequencing Center for Infectious Disease"/>
            <person name="Wu L."/>
            <person name="Ma J."/>
        </authorList>
    </citation>
    <scope>NUCLEOTIDE SEQUENCE [LARGE SCALE GENOMIC DNA]</scope>
    <source>
        <strain evidence="10">IBRC-M 10987</strain>
    </source>
</reference>
<evidence type="ECO:0000256" key="3">
    <source>
        <dbReference type="ARBA" id="ARBA00022793"/>
    </source>
</evidence>
<dbReference type="EMBL" id="JBHSAM010000026">
    <property type="protein sequence ID" value="MFC4100801.1"/>
    <property type="molecule type" value="Genomic_DNA"/>
</dbReference>
<keyword evidence="10" id="KW-1185">Reference proteome</keyword>
<comment type="pathway">
    <text evidence="1 7">Pyrimidine metabolism; UMP biosynthesis via de novo pathway; UMP from orotate: step 2/2.</text>
</comment>
<sequence length="306" mass="32589">MSHFGDRLIEEGRRKRTALVVGLDPDLRFIPEAIRQGADPETGEGAEEAIFAFNRVVIDAVAEHVVAVKPQLAYYEIYGASGITALERTIRYARSKGLLVLNDAKRGDIGPTSAAYARAFLGDGPIAGDMVTVNPFLGSDGYMPFIETAEAAGKGVFVLLKTSNPSSGELQDLKLDGGGMLYMKLAEELERLAARSIGLHGYSCVGAVVGGTYPEEARAIRTALKSAIFLVPGYGAQGGSADSLRPFFDARGEGAIVSSSRAILYAYRNVGEHWSSLSEAEISRAIGEEASRAKDAINAVRGLRSQ</sequence>
<dbReference type="NCBIfam" id="TIGR02127">
    <property type="entry name" value="pyrF_sub2"/>
    <property type="match status" value="1"/>
</dbReference>
<evidence type="ECO:0000259" key="8">
    <source>
        <dbReference type="SMART" id="SM00934"/>
    </source>
</evidence>
<dbReference type="InterPro" id="IPR011995">
    <property type="entry name" value="OMPdecase_type-2"/>
</dbReference>
<dbReference type="Gene3D" id="3.20.20.70">
    <property type="entry name" value="Aldolase class I"/>
    <property type="match status" value="1"/>
</dbReference>
<comment type="caution">
    <text evidence="9">The sequence shown here is derived from an EMBL/GenBank/DDBJ whole genome shotgun (WGS) entry which is preliminary data.</text>
</comment>
<dbReference type="CDD" id="cd04725">
    <property type="entry name" value="OMP_decarboxylase_like"/>
    <property type="match status" value="1"/>
</dbReference>
<evidence type="ECO:0000256" key="7">
    <source>
        <dbReference type="HAMAP-Rule" id="MF_01215"/>
    </source>
</evidence>
<dbReference type="GO" id="GO:0004590">
    <property type="term" value="F:orotidine-5'-phosphate decarboxylase activity"/>
    <property type="evidence" value="ECO:0007669"/>
    <property type="project" value="UniProtKB-EC"/>
</dbReference>
<feature type="active site" description="Proton donor" evidence="7">
    <location>
        <position position="105"/>
    </location>
</feature>
<protein>
    <recommendedName>
        <fullName evidence="7">Orotidine 5'-phosphate decarboxylase</fullName>
        <ecNumber evidence="7">4.1.1.23</ecNumber>
    </recommendedName>
    <alternativeName>
        <fullName evidence="7">OMP decarboxylase</fullName>
        <shortName evidence="7">OMPDCase</shortName>
        <shortName evidence="7">OMPdecase</shortName>
    </alternativeName>
</protein>
<keyword evidence="5 7" id="KW-0456">Lyase</keyword>
<evidence type="ECO:0000256" key="1">
    <source>
        <dbReference type="ARBA" id="ARBA00004861"/>
    </source>
</evidence>
<dbReference type="PANTHER" id="PTHR43375:SF1">
    <property type="entry name" value="OROTIDINE 5'-PHOSPHATE DECARBOXYLASE"/>
    <property type="match status" value="1"/>
</dbReference>
<gene>
    <name evidence="7 9" type="primary">pyrF</name>
    <name evidence="9" type="ORF">ACFOZ8_14245</name>
</gene>
<comment type="catalytic activity">
    <reaction evidence="6 7">
        <text>orotidine 5'-phosphate + H(+) = UMP + CO2</text>
        <dbReference type="Rhea" id="RHEA:11596"/>
        <dbReference type="ChEBI" id="CHEBI:15378"/>
        <dbReference type="ChEBI" id="CHEBI:16526"/>
        <dbReference type="ChEBI" id="CHEBI:57538"/>
        <dbReference type="ChEBI" id="CHEBI:57865"/>
        <dbReference type="EC" id="4.1.1.23"/>
    </reaction>
</comment>
<dbReference type="InterPro" id="IPR011060">
    <property type="entry name" value="RibuloseP-bd_barrel"/>
</dbReference>
<dbReference type="Pfam" id="PF00215">
    <property type="entry name" value="OMPdecase"/>
    <property type="match status" value="1"/>
</dbReference>
<proteinExistence type="inferred from homology"/>
<dbReference type="EC" id="4.1.1.23" evidence="7"/>
<dbReference type="SMART" id="SM00934">
    <property type="entry name" value="OMPdecase"/>
    <property type="match status" value="1"/>
</dbReference>
<evidence type="ECO:0000313" key="10">
    <source>
        <dbReference type="Proteomes" id="UP001595715"/>
    </source>
</evidence>
<comment type="similarity">
    <text evidence="2 7">Belongs to the OMP decarboxylase family. Type 2 subfamily.</text>
</comment>
<dbReference type="PANTHER" id="PTHR43375">
    <property type="entry name" value="OROTIDINE 5'-PHOSPHATE DECARBOXYLASE"/>
    <property type="match status" value="1"/>
</dbReference>
<accession>A0ABV8K476</accession>
<dbReference type="InterPro" id="IPR013785">
    <property type="entry name" value="Aldolase_TIM"/>
</dbReference>
<dbReference type="SUPFAM" id="SSF51366">
    <property type="entry name" value="Ribulose-phoshate binding barrel"/>
    <property type="match status" value="1"/>
</dbReference>
<feature type="domain" description="Orotidine 5'-phosphate decarboxylase" evidence="8">
    <location>
        <begin position="18"/>
        <end position="277"/>
    </location>
</feature>
<dbReference type="HAMAP" id="MF_01215">
    <property type="entry name" value="OMPdecase_type2"/>
    <property type="match status" value="1"/>
</dbReference>
<evidence type="ECO:0000256" key="6">
    <source>
        <dbReference type="ARBA" id="ARBA00049157"/>
    </source>
</evidence>
<evidence type="ECO:0000256" key="2">
    <source>
        <dbReference type="ARBA" id="ARBA00008847"/>
    </source>
</evidence>
<organism evidence="9 10">
    <name type="scientific">Paenibacillus xanthanilyticus</name>
    <dbReference type="NCBI Taxonomy" id="1783531"/>
    <lineage>
        <taxon>Bacteria</taxon>
        <taxon>Bacillati</taxon>
        <taxon>Bacillota</taxon>
        <taxon>Bacilli</taxon>
        <taxon>Bacillales</taxon>
        <taxon>Paenibacillaceae</taxon>
        <taxon>Paenibacillus</taxon>
    </lineage>
</organism>
<evidence type="ECO:0000313" key="9">
    <source>
        <dbReference type="EMBL" id="MFC4100801.1"/>
    </source>
</evidence>
<keyword evidence="4 7" id="KW-0665">Pyrimidine biosynthesis</keyword>